<dbReference type="CDD" id="cd07012">
    <property type="entry name" value="PBP2_Bug_TTT"/>
    <property type="match status" value="1"/>
</dbReference>
<evidence type="ECO:0000313" key="3">
    <source>
        <dbReference type="EMBL" id="OZI53188.1"/>
    </source>
</evidence>
<dbReference type="PANTHER" id="PTHR42928:SF5">
    <property type="entry name" value="BLR1237 PROTEIN"/>
    <property type="match status" value="1"/>
</dbReference>
<dbReference type="PANTHER" id="PTHR42928">
    <property type="entry name" value="TRICARBOXYLATE-BINDING PROTEIN"/>
    <property type="match status" value="1"/>
</dbReference>
<dbReference type="PIRSF" id="PIRSF017082">
    <property type="entry name" value="YflP"/>
    <property type="match status" value="1"/>
</dbReference>
<accession>A0A261TU33</accession>
<dbReference type="InterPro" id="IPR005064">
    <property type="entry name" value="BUG"/>
</dbReference>
<dbReference type="InterPro" id="IPR042100">
    <property type="entry name" value="Bug_dom1"/>
</dbReference>
<sequence>MARYTPLSILLHKTLAIAASTCLLALSATSAHAQDYPSQSIRMIVPFGPGTSTDTVARIMANAMAESLGKTIVVENKAGAGGTIGTEQVARTPADGYTIVMGTVGTHAINKTLYKKLGYDPVKDFVPIGLVGQTPTLLVVKADSPLRSLSDLATAAAKPGGISFGSAGNGTSGHLAGELLKLRLGGEMTHVPYKEGGMAVTDVISGQTQFMFYHPAATLPHIKSGKLRALGSSGATRSASAPDVPTIAEQTGKDFDLVAWFMIYTPAATPTPVIETLQKAARAALSNQDVAAKLGNQGIEQRPLTAEELRTFTPDEISKWAELVTQSGAQID</sequence>
<dbReference type="SUPFAM" id="SSF53850">
    <property type="entry name" value="Periplasmic binding protein-like II"/>
    <property type="match status" value="1"/>
</dbReference>
<comment type="caution">
    <text evidence="3">The sequence shown here is derived from an EMBL/GenBank/DDBJ whole genome shotgun (WGS) entry which is preliminary data.</text>
</comment>
<evidence type="ECO:0000256" key="2">
    <source>
        <dbReference type="SAM" id="SignalP"/>
    </source>
</evidence>
<gene>
    <name evidence="3" type="ORF">CAL20_19075</name>
</gene>
<keyword evidence="2" id="KW-0732">Signal</keyword>
<organism evidence="3 4">
    <name type="scientific">Bordetella genomosp. 4</name>
    <dbReference type="NCBI Taxonomy" id="463044"/>
    <lineage>
        <taxon>Bacteria</taxon>
        <taxon>Pseudomonadati</taxon>
        <taxon>Pseudomonadota</taxon>
        <taxon>Betaproteobacteria</taxon>
        <taxon>Burkholderiales</taxon>
        <taxon>Alcaligenaceae</taxon>
        <taxon>Bordetella</taxon>
    </lineage>
</organism>
<dbReference type="Proteomes" id="UP000216885">
    <property type="component" value="Unassembled WGS sequence"/>
</dbReference>
<dbReference type="EMBL" id="NEVQ01000019">
    <property type="protein sequence ID" value="OZI53188.1"/>
    <property type="molecule type" value="Genomic_DNA"/>
</dbReference>
<dbReference type="Gene3D" id="3.40.190.10">
    <property type="entry name" value="Periplasmic binding protein-like II"/>
    <property type="match status" value="1"/>
</dbReference>
<evidence type="ECO:0008006" key="5">
    <source>
        <dbReference type="Google" id="ProtNLM"/>
    </source>
</evidence>
<evidence type="ECO:0000313" key="4">
    <source>
        <dbReference type="Proteomes" id="UP000216885"/>
    </source>
</evidence>
<protein>
    <recommendedName>
        <fullName evidence="5">LacI family transcriptional regulator</fullName>
    </recommendedName>
</protein>
<evidence type="ECO:0000256" key="1">
    <source>
        <dbReference type="ARBA" id="ARBA00006987"/>
    </source>
</evidence>
<keyword evidence="4" id="KW-1185">Reference proteome</keyword>
<feature type="chain" id="PRO_5012175873" description="LacI family transcriptional regulator" evidence="2">
    <location>
        <begin position="34"/>
        <end position="332"/>
    </location>
</feature>
<proteinExistence type="inferred from homology"/>
<feature type="signal peptide" evidence="2">
    <location>
        <begin position="1"/>
        <end position="33"/>
    </location>
</feature>
<dbReference type="AlphaFoldDB" id="A0A261TU33"/>
<comment type="similarity">
    <text evidence="1">Belongs to the UPF0065 (bug) family.</text>
</comment>
<dbReference type="Gene3D" id="3.40.190.150">
    <property type="entry name" value="Bordetella uptake gene, domain 1"/>
    <property type="match status" value="1"/>
</dbReference>
<reference evidence="3 4" key="1">
    <citation type="submission" date="2017-05" db="EMBL/GenBank/DDBJ databases">
        <title>Complete and WGS of Bordetella genogroups.</title>
        <authorList>
            <person name="Spilker T."/>
            <person name="LiPuma J."/>
        </authorList>
    </citation>
    <scope>NUCLEOTIDE SEQUENCE [LARGE SCALE GENOMIC DNA]</scope>
    <source>
        <strain evidence="3 4">AU9919</strain>
    </source>
</reference>
<dbReference type="Pfam" id="PF03401">
    <property type="entry name" value="TctC"/>
    <property type="match status" value="1"/>
</dbReference>
<name>A0A261TU33_9BORD</name>